<dbReference type="InterPro" id="IPR050435">
    <property type="entry name" value="MZM1/LYRM7"/>
</dbReference>
<dbReference type="PANTHER" id="PTHR46749">
    <property type="entry name" value="COMPLEX III ASSEMBLY FACTOR LYRM7"/>
    <property type="match status" value="1"/>
</dbReference>
<evidence type="ECO:0000256" key="8">
    <source>
        <dbReference type="ARBA" id="ARBA00025268"/>
    </source>
</evidence>
<evidence type="ECO:0000256" key="2">
    <source>
        <dbReference type="ARBA" id="ARBA00009949"/>
    </source>
</evidence>
<evidence type="ECO:0000256" key="5">
    <source>
        <dbReference type="ARBA" id="ARBA00022946"/>
    </source>
</evidence>
<dbReference type="EMBL" id="BDGX01000033">
    <property type="protein sequence ID" value="GAV52285.1"/>
    <property type="molecule type" value="Genomic_DNA"/>
</dbReference>
<evidence type="ECO:0000256" key="3">
    <source>
        <dbReference type="ARBA" id="ARBA00011589"/>
    </source>
</evidence>
<dbReference type="CDD" id="cd20267">
    <property type="entry name" value="Complex1_LYR_LYRM7"/>
    <property type="match status" value="1"/>
</dbReference>
<dbReference type="AlphaFoldDB" id="A0A1Q3A9B2"/>
<keyword evidence="5" id="KW-0809">Transit peptide</keyword>
<evidence type="ECO:0000256" key="6">
    <source>
        <dbReference type="ARBA" id="ARBA00023128"/>
    </source>
</evidence>
<dbReference type="InterPro" id="IPR045298">
    <property type="entry name" value="Complex1_LYR_LYRM7"/>
</dbReference>
<reference evidence="9 10" key="1">
    <citation type="submission" date="2016-08" db="EMBL/GenBank/DDBJ databases">
        <title>Draft genome sequence of allopolyploid Zygosaccharomyces rouxii.</title>
        <authorList>
            <person name="Watanabe J."/>
            <person name="Uehara K."/>
            <person name="Mogi Y."/>
            <person name="Tsukioka Y."/>
        </authorList>
    </citation>
    <scope>NUCLEOTIDE SEQUENCE [LARGE SCALE GENOMIC DNA]</scope>
    <source>
        <strain evidence="9 10">NBRC 110957</strain>
    </source>
</reference>
<accession>A0A1Q3A9B2</accession>
<dbReference type="GO" id="GO:0034551">
    <property type="term" value="P:mitochondrial respiratory chain complex III assembly"/>
    <property type="evidence" value="ECO:0007669"/>
    <property type="project" value="InterPro"/>
</dbReference>
<keyword evidence="7" id="KW-0143">Chaperone</keyword>
<comment type="function">
    <text evidence="8">Assembly factor required for Rieske Fe-S protein RIP1 incorporation into the cytochrome b-c1 (CIII) complex. Functions as a chaperone, binding to this subunit within the mitochondrial matrix and stabilizing it prior to its translocation and insertion into the late CIII dimeric intermediate within the mitochondrial inner membrane. Modulates the mitochondrial matrix zinc pool.</text>
</comment>
<organism evidence="9 10">
    <name type="scientific">Zygosaccharomyces rouxii</name>
    <dbReference type="NCBI Taxonomy" id="4956"/>
    <lineage>
        <taxon>Eukaryota</taxon>
        <taxon>Fungi</taxon>
        <taxon>Dikarya</taxon>
        <taxon>Ascomycota</taxon>
        <taxon>Saccharomycotina</taxon>
        <taxon>Saccharomycetes</taxon>
        <taxon>Saccharomycetales</taxon>
        <taxon>Saccharomycetaceae</taxon>
        <taxon>Zygosaccharomyces</taxon>
    </lineage>
</organism>
<dbReference type="OrthoDB" id="529194at2759"/>
<comment type="caution">
    <text evidence="9">The sequence shown here is derived from an EMBL/GenBank/DDBJ whole genome shotgun (WGS) entry which is preliminary data.</text>
</comment>
<gene>
    <name evidence="9" type="ORF">ZYGR_0AG02760</name>
</gene>
<evidence type="ECO:0000256" key="4">
    <source>
        <dbReference type="ARBA" id="ARBA00015108"/>
    </source>
</evidence>
<dbReference type="Proteomes" id="UP000187013">
    <property type="component" value="Unassembled WGS sequence"/>
</dbReference>
<proteinExistence type="inferred from homology"/>
<comment type="similarity">
    <text evidence="2">Belongs to the complex I LYR family. MZM1 subfamily.</text>
</comment>
<keyword evidence="6" id="KW-0496">Mitochondrion</keyword>
<sequence>MSLRQNALNAYRNGLRATRIAFDGDTRMLLASRAKMREGMENPPNPELSKEQQIKLLEDIATFLKRNLVQGRKEGAEEKYHLNIHKETELGDNESIKKAKKTLVSEGGGCCGGGKGLYK</sequence>
<comment type="subunit">
    <text evidence="3">Interacts with RIP1.</text>
</comment>
<evidence type="ECO:0000313" key="10">
    <source>
        <dbReference type="Proteomes" id="UP000187013"/>
    </source>
</evidence>
<dbReference type="GO" id="GO:0005759">
    <property type="term" value="C:mitochondrial matrix"/>
    <property type="evidence" value="ECO:0007669"/>
    <property type="project" value="UniProtKB-SubCell"/>
</dbReference>
<dbReference type="GO" id="GO:0044183">
    <property type="term" value="F:protein folding chaperone"/>
    <property type="evidence" value="ECO:0007669"/>
    <property type="project" value="TreeGrafter"/>
</dbReference>
<protein>
    <recommendedName>
        <fullName evidence="4">Mitochondrial zinc maintenance protein 1, mitochondrial</fullName>
    </recommendedName>
</protein>
<evidence type="ECO:0000313" key="9">
    <source>
        <dbReference type="EMBL" id="GAV52285.1"/>
    </source>
</evidence>
<evidence type="ECO:0000256" key="1">
    <source>
        <dbReference type="ARBA" id="ARBA00004305"/>
    </source>
</evidence>
<dbReference type="PANTHER" id="PTHR46749:SF1">
    <property type="entry name" value="COMPLEX III ASSEMBLY FACTOR LYRM7"/>
    <property type="match status" value="1"/>
</dbReference>
<evidence type="ECO:0000256" key="7">
    <source>
        <dbReference type="ARBA" id="ARBA00023186"/>
    </source>
</evidence>
<comment type="subcellular location">
    <subcellularLocation>
        <location evidence="1">Mitochondrion matrix</location>
    </subcellularLocation>
</comment>
<name>A0A1Q3A9B2_ZYGRO</name>